<dbReference type="Proteomes" id="UP000654922">
    <property type="component" value="Unassembled WGS sequence"/>
</dbReference>
<feature type="signal peptide" evidence="1">
    <location>
        <begin position="1"/>
        <end position="20"/>
    </location>
</feature>
<keyword evidence="1" id="KW-0732">Signal</keyword>
<evidence type="ECO:0000313" key="3">
    <source>
        <dbReference type="Proteomes" id="UP000654922"/>
    </source>
</evidence>
<evidence type="ECO:0000313" key="2">
    <source>
        <dbReference type="EMBL" id="KAF7155460.1"/>
    </source>
</evidence>
<gene>
    <name evidence="2" type="ORF">CNMCM5623_007531</name>
</gene>
<feature type="chain" id="PRO_5034695251" evidence="1">
    <location>
        <begin position="21"/>
        <end position="203"/>
    </location>
</feature>
<proteinExistence type="predicted"/>
<accession>A0A8H6PIS3</accession>
<protein>
    <submittedName>
        <fullName evidence="2">Uncharacterized protein</fullName>
    </submittedName>
</protein>
<dbReference type="Gene3D" id="2.60.120.200">
    <property type="match status" value="1"/>
</dbReference>
<evidence type="ECO:0000256" key="1">
    <source>
        <dbReference type="SAM" id="SignalP"/>
    </source>
</evidence>
<dbReference type="AlphaFoldDB" id="A0A8H6PIS3"/>
<comment type="caution">
    <text evidence="2">The sequence shown here is derived from an EMBL/GenBank/DDBJ whole genome shotgun (WGS) entry which is preliminary data.</text>
</comment>
<dbReference type="OrthoDB" id="4454494at2759"/>
<dbReference type="EMBL" id="JACBAE010001402">
    <property type="protein sequence ID" value="KAF7155460.1"/>
    <property type="molecule type" value="Genomic_DNA"/>
</dbReference>
<dbReference type="Pfam" id="PF14099">
    <property type="entry name" value="Polysacc_lyase"/>
    <property type="match status" value="1"/>
</dbReference>
<organism evidence="2 3">
    <name type="scientific">Aspergillus felis</name>
    <dbReference type="NCBI Taxonomy" id="1287682"/>
    <lineage>
        <taxon>Eukaryota</taxon>
        <taxon>Fungi</taxon>
        <taxon>Dikarya</taxon>
        <taxon>Ascomycota</taxon>
        <taxon>Pezizomycotina</taxon>
        <taxon>Eurotiomycetes</taxon>
        <taxon>Eurotiomycetidae</taxon>
        <taxon>Eurotiales</taxon>
        <taxon>Aspergillaceae</taxon>
        <taxon>Aspergillus</taxon>
        <taxon>Aspergillus subgen. Fumigati</taxon>
    </lineage>
</organism>
<reference evidence="2" key="1">
    <citation type="submission" date="2020-06" db="EMBL/GenBank/DDBJ databases">
        <title>Draft genome sequences of strains closely related to Aspergillus parafelis and Aspergillus hiratsukae.</title>
        <authorList>
            <person name="Dos Santos R.A.C."/>
            <person name="Rivero-Menendez O."/>
            <person name="Steenwyk J.L."/>
            <person name="Mead M.E."/>
            <person name="Goldman G.H."/>
            <person name="Alastruey-Izquierdo A."/>
            <person name="Rokas A."/>
        </authorList>
    </citation>
    <scope>NUCLEOTIDE SEQUENCE</scope>
    <source>
        <strain evidence="2">CNM-CM5623</strain>
    </source>
</reference>
<dbReference type="InterPro" id="IPR025975">
    <property type="entry name" value="Polysacc_lyase"/>
</dbReference>
<sequence length="203" mass="22937">MFPKHLIAFLLLSISIIAHASPCTSAVQKPPSVIITAPSSLNITHLLAHKHIDTPNYQYQYQPINYNTYKRGDTTFHSFAFSLQEEWQFALRGYYNLARFTAKSSDVSHTPGLIWVQEDQLYVRVVTGTPREPQMSTFSLGTVKLVKWHVVSVLVKWGVEGNGNLQLWVDGEKVLEKTGIDTIMDDGRVYRFESCGLGRCFGV</sequence>
<name>A0A8H6PIS3_9EURO</name>